<feature type="region of interest" description="Disordered" evidence="1">
    <location>
        <begin position="1898"/>
        <end position="1927"/>
    </location>
</feature>
<dbReference type="Proteomes" id="UP000633365">
    <property type="component" value="Unassembled WGS sequence"/>
</dbReference>
<dbReference type="Gene3D" id="2.160.20.110">
    <property type="match status" value="2"/>
</dbReference>
<evidence type="ECO:0008006" key="5">
    <source>
        <dbReference type="Google" id="ProtNLM"/>
    </source>
</evidence>
<sequence>MLKRLSKKAGLVVTAALLSVLIVLSCVMPSVVSAVQTSDESVGGIVTSLATKEMKKFAYDLIDRTILAGLGKAASSVENENVQMVLNATRKILGGGQGVANSKILSACSEIQQQLSELDLTVRAATSHTNSLLSQLNVIITKYAFNDKVSEERSFDDKYRSVINNFTDLNDALQKYCKDSNDPDATENQLYEDFHNLQTAYSTVSAYYDGIKTDGADAVEHQDGINFDSDLTGYLELISPYSPSQALSDDLSDTNGWGNRSDNLTYLDYAEECYKAQIVGENQMYDLMTASIGDAASPLITYLTAYQLYASYKVCLLNSDVSYCDDKDKESDRQKVVYDTWSLFDKRQKKAVRGVYQLCSLYQNQLTSLMRGYDMMQNMQMDYQEYEEHKVEDNLLQDLTRKLKAYVTDADRKFYLIKPYGTSSVYAVSNYKVEKTQFTTQYLYFNYNMPGDYCPTQDYFNLQKTNENSRDRGFKTITNGEDLNDLLSPNIWDSSGNQLDAYLRNVAGLTQTANVESSYKSASNDYDDLKTGAYVILNESGYDNSSNKMQILNESMPILGSASSNQFNVKIADLPNSGNNPVTIIMKNYETISRNIKAEGSGAAVSLYCGGNKLADGGQKVNSGSAVELQMMPDSGKAIDTIKLYRADGSEMTTLYNSNQTMKDSKTGDQKSVDVTDVLCEVSSGCYKLVFSSPYQDCTVKVTTKNAATPRHSVTLLNSFDGDLQFGEHDSISRKEFAEGETVTFFVRPYESGTVTKVWLLDEDTTEPEQHELKNVTCSPSDAQCFAPTERAYSFVMPAQDVFVRADYDKSGKLLIFDTDKFVYDNNGKPTSYMKVGGGWLYIGWDFVPVAYNAGETAKLEAVTDDKHVLKSVSAHGETSNMDYPVTIINNDYTVTFDAENPENIVVVPEFAELEKDYTVTIRDSVVHDRGLFFVDSDGKTLPVYEMKYDEGDTVTLIATINEALTGTIVITDEWGKDITENVPLTVDEDAKTITFTMPAKNITLNIPDYHDFHNGICRDCGLYETPIQGEDGCYQIRNAGNLFWISALVRNDHTHAIFDNQNKSPKFKLMNDITLESLQWEPIPDFGGVFDGQGFTINDFYFSKTVTNHDEENMKYGFFVNCDGAKIQNFALKGKAELDYHREDTYNPYSSSVLSFASIAGGLTVGTTIDHVYSYVDVTLSADENLTMLVTVAGIATDIMDKDTVSNCLNFGSFSGPIRCAAGIVFSAAYPTATVENCANIGDLSSSWDNYKDLSGLLSGIIVFPWTSVFFDYCYLNINNCYNYGMLTAASSSSSDPIAVVTSDRVSINNCYYLVNSSNDYGHASPHSAEQFKTGETGYKLNKGVTDGTQAWYQNIDNGKTPDDYPLPDKNRGTIYYIESENRYSNYPDGNPPQPPTEPTTVEPTTVEPTTVEPTTIEPTTEPTEPTTVEPTTEPTEPTTVEPTEPTTEPATEPEPAGRGIRTYEELCEFRDQVNSGSNSDSAYLDADIIVPDGSEWTQGIGTSDKPFSGTFDGRGYCIVGLRMNNSQNEALFDYIGKDGIVKDLMVLDCRSVTAAEYAGGIAAFNEGTIDHCTSGINLAGSKTVTLSNGKVIKPSDYNSYIFGENCGGVAAVNKGTITGTRNATVVEGVTSGGIAADNNGEIYGCANNGAVGSTSSSCKVSGGIAGNNSGKIKACYNSGHPSCGDSKKQGMIAGDNSSAAVRNVFYPDFDNIPAVGALSSAKLSDNSGLMETADMKKPAFVDKLNTVTDDTVAWVHTAYNNTYFNNGFPIIQGRTLNRRTLTLAENLTVSSLMHKDLQFDLQPLSSGSEEYAKLAAKGNIIAAYSANTIDCSGNYMPAELWTAGGMKLSVPTNGRTIWLTVINSDGEVIAIAPDSVENGTATFTVADLGSFALTQTKPSDDASSSTKDSANKSTDDTGRSGSTVAGGAVQTGEPFYTGALLIVILAIVVFAYFRRRKFENR</sequence>
<name>A0A934U2M0_9FIRM</name>
<feature type="transmembrane region" description="Helical" evidence="2">
    <location>
        <begin position="1937"/>
        <end position="1955"/>
    </location>
</feature>
<keyword evidence="2" id="KW-0472">Membrane</keyword>
<dbReference type="EMBL" id="JAEQMG010000011">
    <property type="protein sequence ID" value="MBK6087189.1"/>
    <property type="molecule type" value="Genomic_DNA"/>
</dbReference>
<comment type="caution">
    <text evidence="3">The sequence shown here is derived from an EMBL/GenBank/DDBJ whole genome shotgun (WGS) entry which is preliminary data.</text>
</comment>
<proteinExistence type="predicted"/>
<accession>A0A934U2M0</accession>
<dbReference type="PROSITE" id="PS51257">
    <property type="entry name" value="PROKAR_LIPOPROTEIN"/>
    <property type="match status" value="1"/>
</dbReference>
<keyword evidence="4" id="KW-1185">Reference proteome</keyword>
<reference evidence="3" key="1">
    <citation type="submission" date="2021-01" db="EMBL/GenBank/DDBJ databases">
        <title>Genome public.</title>
        <authorList>
            <person name="Liu C."/>
            <person name="Sun Q."/>
        </authorList>
    </citation>
    <scope>NUCLEOTIDE SEQUENCE</scope>
    <source>
        <strain evidence="3">M6</strain>
    </source>
</reference>
<evidence type="ECO:0000313" key="4">
    <source>
        <dbReference type="Proteomes" id="UP000633365"/>
    </source>
</evidence>
<feature type="region of interest" description="Disordered" evidence="1">
    <location>
        <begin position="1383"/>
        <end position="1460"/>
    </location>
</feature>
<dbReference type="RefSeq" id="WP_201426525.1">
    <property type="nucleotide sequence ID" value="NZ_JAEQMG010000011.1"/>
</dbReference>
<organism evidence="3 4">
    <name type="scientific">Ruminococcus difficilis</name>
    <dbReference type="NCBI Taxonomy" id="2763069"/>
    <lineage>
        <taxon>Bacteria</taxon>
        <taxon>Bacillati</taxon>
        <taxon>Bacillota</taxon>
        <taxon>Clostridia</taxon>
        <taxon>Eubacteriales</taxon>
        <taxon>Oscillospiraceae</taxon>
        <taxon>Ruminococcus</taxon>
    </lineage>
</organism>
<evidence type="ECO:0000256" key="1">
    <source>
        <dbReference type="SAM" id="MobiDB-lite"/>
    </source>
</evidence>
<protein>
    <recommendedName>
        <fullName evidence="5">GLUG domain-containing protein</fullName>
    </recommendedName>
</protein>
<feature type="compositionally biased region" description="Low complexity" evidence="1">
    <location>
        <begin position="1400"/>
        <end position="1456"/>
    </location>
</feature>
<feature type="compositionally biased region" description="Basic and acidic residues" evidence="1">
    <location>
        <begin position="1911"/>
        <end position="1920"/>
    </location>
</feature>
<keyword evidence="2" id="KW-1133">Transmembrane helix</keyword>
<keyword evidence="2" id="KW-0812">Transmembrane</keyword>
<gene>
    <name evidence="3" type="ORF">JKK62_00710</name>
</gene>
<evidence type="ECO:0000256" key="2">
    <source>
        <dbReference type="SAM" id="Phobius"/>
    </source>
</evidence>
<evidence type="ECO:0000313" key="3">
    <source>
        <dbReference type="EMBL" id="MBK6087189.1"/>
    </source>
</evidence>